<keyword evidence="1" id="KW-1133">Transmembrane helix</keyword>
<name>A0A6S6SGY2_9GAMM</name>
<gene>
    <name evidence="2" type="ORF">HELGO_WM32162</name>
</gene>
<sequence length="334" mass="36642">MPKLVMKQNVGVADRKARQDKWLSLGGLLLLVVAVAGTAYFFTRPVVVTSPVQGALLLDSAENAEVKSRYLSMHNVFNELASDYERTSAQGLDDYQKNTQLFDQSEEILAHLDEMNILADQLGLSNDEYKRLFNRHQFNKDYWQAKSHFRQLRISRFDAGGAVDAPVTQADVATEDKPKKFQFAKPPEGMELPEGFCDLNNPGSCKPEGNELQADLTEENLALPVEAPAEVADKPKKFQFAKPPEGMELPEGFCDLNNPGSCKPEASVSDNNLVLPEDVPAPDVVAAPRKFQFAKPPEGMALPEGFCDLSDPAASCKPGNDAQAAVDENSKITN</sequence>
<keyword evidence="1" id="KW-0812">Transmembrane</keyword>
<evidence type="ECO:0000313" key="2">
    <source>
        <dbReference type="EMBL" id="CAA6809338.1"/>
    </source>
</evidence>
<reference evidence="2" key="1">
    <citation type="submission" date="2020-01" db="EMBL/GenBank/DDBJ databases">
        <authorList>
            <person name="Meier V. D."/>
            <person name="Meier V D."/>
        </authorList>
    </citation>
    <scope>NUCLEOTIDE SEQUENCE</scope>
    <source>
        <strain evidence="2">HLG_WM_MAG_09</strain>
    </source>
</reference>
<feature type="transmembrane region" description="Helical" evidence="1">
    <location>
        <begin position="21"/>
        <end position="42"/>
    </location>
</feature>
<dbReference type="AlphaFoldDB" id="A0A6S6SGY2"/>
<accession>A0A6S6SGY2</accession>
<protein>
    <submittedName>
        <fullName evidence="2">Uncharacterized protein</fullName>
    </submittedName>
</protein>
<proteinExistence type="predicted"/>
<evidence type="ECO:0000256" key="1">
    <source>
        <dbReference type="SAM" id="Phobius"/>
    </source>
</evidence>
<dbReference type="EMBL" id="CACVAT010000133">
    <property type="protein sequence ID" value="CAA6809338.1"/>
    <property type="molecule type" value="Genomic_DNA"/>
</dbReference>
<keyword evidence="1" id="KW-0472">Membrane</keyword>
<organism evidence="2">
    <name type="scientific">uncultured Thiotrichaceae bacterium</name>
    <dbReference type="NCBI Taxonomy" id="298394"/>
    <lineage>
        <taxon>Bacteria</taxon>
        <taxon>Pseudomonadati</taxon>
        <taxon>Pseudomonadota</taxon>
        <taxon>Gammaproteobacteria</taxon>
        <taxon>Thiotrichales</taxon>
        <taxon>Thiotrichaceae</taxon>
        <taxon>environmental samples</taxon>
    </lineage>
</organism>